<protein>
    <submittedName>
        <fullName evidence="1">Uncharacterized protein</fullName>
    </submittedName>
</protein>
<sequence>RVKLSARQRQENELKFRRDDSSFVKQFSIIEREIKIDVLGYSNNLTLELIDNLFKCNNQGLIDSIKYYIFLIENQMDNGQDYYYLFYELNFLIKFKR</sequence>
<dbReference type="AlphaFoldDB" id="A0A814T1S0"/>
<proteinExistence type="predicted"/>
<dbReference type="Proteomes" id="UP000663879">
    <property type="component" value="Unassembled WGS sequence"/>
</dbReference>
<organism evidence="1 2">
    <name type="scientific">Brachionus calyciflorus</name>
    <dbReference type="NCBI Taxonomy" id="104777"/>
    <lineage>
        <taxon>Eukaryota</taxon>
        <taxon>Metazoa</taxon>
        <taxon>Spiralia</taxon>
        <taxon>Gnathifera</taxon>
        <taxon>Rotifera</taxon>
        <taxon>Eurotatoria</taxon>
        <taxon>Monogononta</taxon>
        <taxon>Pseudotrocha</taxon>
        <taxon>Ploima</taxon>
        <taxon>Brachionidae</taxon>
        <taxon>Brachionus</taxon>
    </lineage>
</organism>
<comment type="caution">
    <text evidence="1">The sequence shown here is derived from an EMBL/GenBank/DDBJ whole genome shotgun (WGS) entry which is preliminary data.</text>
</comment>
<accession>A0A814T1S0</accession>
<name>A0A814T1S0_9BILA</name>
<evidence type="ECO:0000313" key="2">
    <source>
        <dbReference type="Proteomes" id="UP000663879"/>
    </source>
</evidence>
<gene>
    <name evidence="1" type="ORF">OXX778_LOCUS23447</name>
</gene>
<reference evidence="1" key="1">
    <citation type="submission" date="2021-02" db="EMBL/GenBank/DDBJ databases">
        <authorList>
            <person name="Nowell W R."/>
        </authorList>
    </citation>
    <scope>NUCLEOTIDE SEQUENCE</scope>
    <source>
        <strain evidence="1">Ploen Becks lab</strain>
    </source>
</reference>
<keyword evidence="2" id="KW-1185">Reference proteome</keyword>
<evidence type="ECO:0000313" key="1">
    <source>
        <dbReference type="EMBL" id="CAF1155464.1"/>
    </source>
</evidence>
<feature type="non-terminal residue" evidence="1">
    <location>
        <position position="1"/>
    </location>
</feature>
<dbReference type="EMBL" id="CAJNOC010012787">
    <property type="protein sequence ID" value="CAF1155464.1"/>
    <property type="molecule type" value="Genomic_DNA"/>
</dbReference>
<dbReference type="OrthoDB" id="10188579at2759"/>